<dbReference type="EMBL" id="QZFV01000113">
    <property type="protein sequence ID" value="RJQ80819.1"/>
    <property type="molecule type" value="Genomic_DNA"/>
</dbReference>
<keyword evidence="2" id="KW-1185">Reference proteome</keyword>
<dbReference type="AlphaFoldDB" id="A0A419HV96"/>
<gene>
    <name evidence="1" type="ORF">D5S19_24560</name>
</gene>
<accession>A0A419HV96</accession>
<proteinExistence type="predicted"/>
<dbReference type="Proteomes" id="UP000285112">
    <property type="component" value="Unassembled WGS sequence"/>
</dbReference>
<sequence>MGMVMNPLIAERVRMISTSVTGEYRFSTNGIQCRGDGSGQGLRRAASSPRHGFLQARRHEARNGVSLPTVVAAVFFDIAVARKRDA</sequence>
<evidence type="ECO:0000313" key="1">
    <source>
        <dbReference type="EMBL" id="RJQ80819.1"/>
    </source>
</evidence>
<name>A0A419HV96_9PSEU</name>
<comment type="caution">
    <text evidence="1">The sequence shown here is derived from an EMBL/GenBank/DDBJ whole genome shotgun (WGS) entry which is preliminary data.</text>
</comment>
<evidence type="ECO:0000313" key="2">
    <source>
        <dbReference type="Proteomes" id="UP000285112"/>
    </source>
</evidence>
<dbReference type="RefSeq" id="WP_120025760.1">
    <property type="nucleotide sequence ID" value="NZ_QZFV01000113.1"/>
</dbReference>
<organism evidence="1 2">
    <name type="scientific">Amycolatopsis panacis</name>
    <dbReference type="NCBI Taxonomy" id="2340917"/>
    <lineage>
        <taxon>Bacteria</taxon>
        <taxon>Bacillati</taxon>
        <taxon>Actinomycetota</taxon>
        <taxon>Actinomycetes</taxon>
        <taxon>Pseudonocardiales</taxon>
        <taxon>Pseudonocardiaceae</taxon>
        <taxon>Amycolatopsis</taxon>
    </lineage>
</organism>
<reference evidence="1 2" key="1">
    <citation type="submission" date="2018-09" db="EMBL/GenBank/DDBJ databases">
        <title>YIM PH 21725 draft genome.</title>
        <authorList>
            <person name="Miao C."/>
        </authorList>
    </citation>
    <scope>NUCLEOTIDE SEQUENCE [LARGE SCALE GENOMIC DNA]</scope>
    <source>
        <strain evidence="2">YIM PH21725</strain>
    </source>
</reference>
<protein>
    <submittedName>
        <fullName evidence="1">Uncharacterized protein</fullName>
    </submittedName>
</protein>